<evidence type="ECO:0000313" key="14">
    <source>
        <dbReference type="Proteomes" id="UP000263619"/>
    </source>
</evidence>
<feature type="domain" description="GMPS ATP-PPase" evidence="12">
    <location>
        <begin position="201"/>
        <end position="395"/>
    </location>
</feature>
<comment type="subunit">
    <text evidence="9">Homodimer.</text>
</comment>
<dbReference type="PANTHER" id="PTHR11922:SF2">
    <property type="entry name" value="GMP SYNTHASE [GLUTAMINE-HYDROLYZING]"/>
    <property type="match status" value="1"/>
</dbReference>
<evidence type="ECO:0000256" key="2">
    <source>
        <dbReference type="ARBA" id="ARBA00005153"/>
    </source>
</evidence>
<evidence type="ECO:0000256" key="6">
    <source>
        <dbReference type="ARBA" id="ARBA00022755"/>
    </source>
</evidence>
<dbReference type="PRINTS" id="PR00099">
    <property type="entry name" value="CPSGATASE"/>
</dbReference>
<dbReference type="NCBIfam" id="TIGR00888">
    <property type="entry name" value="guaA_Nterm"/>
    <property type="match status" value="1"/>
</dbReference>
<evidence type="ECO:0000259" key="12">
    <source>
        <dbReference type="PROSITE" id="PS51553"/>
    </source>
</evidence>
<feature type="transmembrane region" description="Helical" evidence="11">
    <location>
        <begin position="224"/>
        <end position="242"/>
    </location>
</feature>
<dbReference type="Pfam" id="PF02540">
    <property type="entry name" value="NAD_synthase"/>
    <property type="match status" value="1"/>
</dbReference>
<dbReference type="Proteomes" id="UP000263619">
    <property type="component" value="Chromosome"/>
</dbReference>
<dbReference type="InterPro" id="IPR014729">
    <property type="entry name" value="Rossmann-like_a/b/a_fold"/>
</dbReference>
<dbReference type="GO" id="GO:0005829">
    <property type="term" value="C:cytosol"/>
    <property type="evidence" value="ECO:0007669"/>
    <property type="project" value="TreeGrafter"/>
</dbReference>
<feature type="transmembrane region" description="Helical" evidence="11">
    <location>
        <begin position="74"/>
        <end position="95"/>
    </location>
</feature>
<comment type="function">
    <text evidence="1 9">Catalyzes the synthesis of GMP from XMP.</text>
</comment>
<keyword evidence="4 9" id="KW-0547">Nucleotide-binding</keyword>
<name>A0A224AJM6_9FLAO</name>
<keyword evidence="14" id="KW-1185">Reference proteome</keyword>
<evidence type="ECO:0000313" key="13">
    <source>
        <dbReference type="EMBL" id="BBA17102.1"/>
    </source>
</evidence>
<dbReference type="NCBIfam" id="TIGR00884">
    <property type="entry name" value="guaA_Cterm"/>
    <property type="match status" value="1"/>
</dbReference>
<gene>
    <name evidence="9 13" type="primary">guaA</name>
    <name evidence="13" type="ORF">STAT_166</name>
</gene>
<dbReference type="SUPFAM" id="SSF54810">
    <property type="entry name" value="GMP synthetase C-terminal dimerisation domain"/>
    <property type="match status" value="1"/>
</dbReference>
<dbReference type="InterPro" id="IPR001674">
    <property type="entry name" value="GMP_synth_C"/>
</dbReference>
<evidence type="ECO:0000256" key="11">
    <source>
        <dbReference type="SAM" id="Phobius"/>
    </source>
</evidence>
<dbReference type="UniPathway" id="UPA00189">
    <property type="reaction ID" value="UER00296"/>
</dbReference>
<dbReference type="Gene3D" id="3.40.50.880">
    <property type="match status" value="1"/>
</dbReference>
<evidence type="ECO:0000256" key="7">
    <source>
        <dbReference type="ARBA" id="ARBA00022840"/>
    </source>
</evidence>
<sequence>MKKDFVLVLDFGSQYSHLIARRIRDIGVYTLLYHYKEISVISHVISKKKPKGLILSGGPFSVYETGSPLISKDIFHLNIPIFGICYGMQMIAFLFGGKIKKSRYKEYGKSNLIIDSPPNNNLFSGIPDKSIVWMSHFDEIENLPKEFQIIGHTSSCNIAAFSHFSKDIYAVQFHPEVKNTEYGISVLKNFIFHICKCSLNWKLNNFLKNSINNIKKRVKNKKKVLLGFSGGVDSFVTAYIIHKAIGDSLNCIFVDTGLLLETEKKKIYSLCKKMHFSIKIVDAKNQFLSKLTGIVDPETKRKVIGKEFISIFQNESKKIKNIEFLAQGTIYSDIIESSVFSKKHSSDSIKSHHNVGGIPTTFKKLKLIEPLKKLFKDEVRKIGKKLGIPKEILYQHPFPGPGLGIRIIGEINENKISILQQAENILLQELINYEIYDSVSQAFIILLPVKSVGIKGDKRTYEYAAILRVINTEDFMTATFSHLSYNFLEKVSNRITNEVDGINRIAYDITSKPPSTIEWE</sequence>
<evidence type="ECO:0000256" key="1">
    <source>
        <dbReference type="ARBA" id="ARBA00002332"/>
    </source>
</evidence>
<keyword evidence="11" id="KW-0472">Membrane</keyword>
<dbReference type="InterPro" id="IPR022310">
    <property type="entry name" value="NAD/GMP_synthase"/>
</dbReference>
<dbReference type="RefSeq" id="WP_119305391.1">
    <property type="nucleotide sequence ID" value="NZ_AP014608.1"/>
</dbReference>
<keyword evidence="3 9" id="KW-0436">Ligase</keyword>
<organism evidence="13 14">
    <name type="scientific">Blattabacterium cuenoti STAT</name>
    <dbReference type="NCBI Taxonomy" id="1457030"/>
    <lineage>
        <taxon>Bacteria</taxon>
        <taxon>Pseudomonadati</taxon>
        <taxon>Bacteroidota</taxon>
        <taxon>Flavobacteriia</taxon>
        <taxon>Flavobacteriales</taxon>
        <taxon>Blattabacteriaceae</taxon>
        <taxon>Blattabacterium</taxon>
    </lineage>
</organism>
<comment type="catalytic activity">
    <reaction evidence="9">
        <text>XMP + L-glutamine + ATP + H2O = GMP + L-glutamate + AMP + diphosphate + 2 H(+)</text>
        <dbReference type="Rhea" id="RHEA:11680"/>
        <dbReference type="ChEBI" id="CHEBI:15377"/>
        <dbReference type="ChEBI" id="CHEBI:15378"/>
        <dbReference type="ChEBI" id="CHEBI:29985"/>
        <dbReference type="ChEBI" id="CHEBI:30616"/>
        <dbReference type="ChEBI" id="CHEBI:33019"/>
        <dbReference type="ChEBI" id="CHEBI:57464"/>
        <dbReference type="ChEBI" id="CHEBI:58115"/>
        <dbReference type="ChEBI" id="CHEBI:58359"/>
        <dbReference type="ChEBI" id="CHEBI:456215"/>
        <dbReference type="EC" id="6.3.5.2"/>
    </reaction>
</comment>
<dbReference type="PANTHER" id="PTHR11922">
    <property type="entry name" value="GMP SYNTHASE-RELATED"/>
    <property type="match status" value="1"/>
</dbReference>
<dbReference type="AlphaFoldDB" id="A0A224AJM6"/>
<feature type="active site" evidence="9">
    <location>
        <position position="176"/>
    </location>
</feature>
<feature type="binding site" evidence="10">
    <location>
        <begin position="229"/>
        <end position="235"/>
    </location>
    <ligand>
        <name>ATP</name>
        <dbReference type="ChEBI" id="CHEBI:30616"/>
    </ligand>
</feature>
<dbReference type="NCBIfam" id="NF000848">
    <property type="entry name" value="PRK00074.1"/>
    <property type="match status" value="1"/>
</dbReference>
<dbReference type="Gene3D" id="3.40.50.620">
    <property type="entry name" value="HUPs"/>
    <property type="match status" value="1"/>
</dbReference>
<dbReference type="Gene3D" id="3.30.300.10">
    <property type="match status" value="1"/>
</dbReference>
<dbReference type="PRINTS" id="PR00096">
    <property type="entry name" value="GATASE"/>
</dbReference>
<dbReference type="PROSITE" id="PS51553">
    <property type="entry name" value="GMPS_ATP_PPASE"/>
    <property type="match status" value="1"/>
</dbReference>
<dbReference type="InterPro" id="IPR025777">
    <property type="entry name" value="GMPS_ATP_PPase_dom"/>
</dbReference>
<dbReference type="InterPro" id="IPR022955">
    <property type="entry name" value="GMP_synthase"/>
</dbReference>
<reference evidence="13 14" key="1">
    <citation type="submission" date="2014-06" db="EMBL/GenBank/DDBJ databases">
        <title>Genome sequence of the intracellular symbiont Blattabacterium cuenoti, strain STAT from the wood feeding cockroach Salganea taiwanensis taiwanensis.</title>
        <authorList>
            <person name="Kinjo Y."/>
            <person name="Ohkuma M."/>
            <person name="Tokuda G."/>
        </authorList>
    </citation>
    <scope>NUCLEOTIDE SEQUENCE [LARGE SCALE GENOMIC DNA]</scope>
    <source>
        <strain evidence="13 14">STAT</strain>
    </source>
</reference>
<dbReference type="FunFam" id="3.40.50.880:FF:000001">
    <property type="entry name" value="GMP synthase [glutamine-hydrolyzing]"/>
    <property type="match status" value="1"/>
</dbReference>
<dbReference type="Pfam" id="PF00117">
    <property type="entry name" value="GATase"/>
    <property type="match status" value="1"/>
</dbReference>
<dbReference type="InterPro" id="IPR017926">
    <property type="entry name" value="GATASE"/>
</dbReference>
<dbReference type="OrthoDB" id="9802219at2"/>
<dbReference type="EMBL" id="AP014608">
    <property type="protein sequence ID" value="BBA17102.1"/>
    <property type="molecule type" value="Genomic_DNA"/>
</dbReference>
<evidence type="ECO:0000256" key="3">
    <source>
        <dbReference type="ARBA" id="ARBA00022598"/>
    </source>
</evidence>
<accession>A0A224AJM6</accession>
<evidence type="ECO:0000256" key="10">
    <source>
        <dbReference type="PROSITE-ProRule" id="PRU00886"/>
    </source>
</evidence>
<keyword evidence="6 9" id="KW-0658">Purine biosynthesis</keyword>
<proteinExistence type="inferred from homology"/>
<evidence type="ECO:0000256" key="4">
    <source>
        <dbReference type="ARBA" id="ARBA00022741"/>
    </source>
</evidence>
<dbReference type="InterPro" id="IPR029062">
    <property type="entry name" value="Class_I_gatase-like"/>
</dbReference>
<dbReference type="GO" id="GO:0003921">
    <property type="term" value="F:GMP synthase activity"/>
    <property type="evidence" value="ECO:0007669"/>
    <property type="project" value="InterPro"/>
</dbReference>
<dbReference type="GO" id="GO:0016740">
    <property type="term" value="F:transferase activity"/>
    <property type="evidence" value="ECO:0007669"/>
    <property type="project" value="UniProtKB-KW"/>
</dbReference>
<evidence type="ECO:0000256" key="5">
    <source>
        <dbReference type="ARBA" id="ARBA00022749"/>
    </source>
</evidence>
<dbReference type="Pfam" id="PF00958">
    <property type="entry name" value="GMP_synt_C"/>
    <property type="match status" value="1"/>
</dbReference>
<evidence type="ECO:0000256" key="9">
    <source>
        <dbReference type="HAMAP-Rule" id="MF_00344"/>
    </source>
</evidence>
<dbReference type="InterPro" id="IPR004739">
    <property type="entry name" value="GMP_synth_GATase"/>
</dbReference>
<keyword evidence="11" id="KW-1133">Transmembrane helix</keyword>
<dbReference type="SUPFAM" id="SSF52317">
    <property type="entry name" value="Class I glutamine amidotransferase-like"/>
    <property type="match status" value="1"/>
</dbReference>
<dbReference type="CDD" id="cd01742">
    <property type="entry name" value="GATase1_GMP_Synthase"/>
    <property type="match status" value="1"/>
</dbReference>
<dbReference type="GO" id="GO:0005524">
    <property type="term" value="F:ATP binding"/>
    <property type="evidence" value="ECO:0007669"/>
    <property type="project" value="UniProtKB-UniRule"/>
</dbReference>
<protein>
    <recommendedName>
        <fullName evidence="9">GMP synthase [glutamine-hydrolyzing]</fullName>
        <ecNumber evidence="9">6.3.5.2</ecNumber>
    </recommendedName>
    <alternativeName>
        <fullName evidence="9">GMP synthetase</fullName>
    </alternativeName>
    <alternativeName>
        <fullName evidence="9">Glutamine amidotransferase</fullName>
    </alternativeName>
</protein>
<keyword evidence="5 9" id="KW-0332">GMP biosynthesis</keyword>
<comment type="pathway">
    <text evidence="2 9">Purine metabolism; GMP biosynthesis; GMP from XMP (L-Gln route): step 1/1.</text>
</comment>
<feature type="active site" evidence="9">
    <location>
        <position position="174"/>
    </location>
</feature>
<dbReference type="FunFam" id="3.30.300.10:FF:000002">
    <property type="entry name" value="GMP synthase [glutamine-hydrolyzing]"/>
    <property type="match status" value="1"/>
</dbReference>
<keyword evidence="13" id="KW-0808">Transferase</keyword>
<keyword evidence="7 9" id="KW-0067">ATP-binding</keyword>
<dbReference type="PRINTS" id="PR00097">
    <property type="entry name" value="ANTSNTHASEII"/>
</dbReference>
<feature type="active site" description="Nucleophile" evidence="9">
    <location>
        <position position="85"/>
    </location>
</feature>
<evidence type="ECO:0000256" key="8">
    <source>
        <dbReference type="ARBA" id="ARBA00022962"/>
    </source>
</evidence>
<keyword evidence="8 9" id="KW-0315">Glutamine amidotransferase</keyword>
<dbReference type="CDD" id="cd01997">
    <property type="entry name" value="GMP_synthase_C"/>
    <property type="match status" value="1"/>
</dbReference>
<keyword evidence="11" id="KW-0812">Transmembrane</keyword>
<dbReference type="SUPFAM" id="SSF52402">
    <property type="entry name" value="Adenine nucleotide alpha hydrolases-like"/>
    <property type="match status" value="1"/>
</dbReference>
<dbReference type="HAMAP" id="MF_00344">
    <property type="entry name" value="GMP_synthase"/>
    <property type="match status" value="1"/>
</dbReference>
<dbReference type="EC" id="6.3.5.2" evidence="9"/>
<dbReference type="PROSITE" id="PS51273">
    <property type="entry name" value="GATASE_TYPE_1"/>
    <property type="match status" value="1"/>
</dbReference>